<evidence type="ECO:0000313" key="1">
    <source>
        <dbReference type="EMBL" id="PYZ94398.1"/>
    </source>
</evidence>
<evidence type="ECO:0000313" key="2">
    <source>
        <dbReference type="Proteomes" id="UP000248214"/>
    </source>
</evidence>
<dbReference type="Proteomes" id="UP000248214">
    <property type="component" value="Unassembled WGS sequence"/>
</dbReference>
<protein>
    <submittedName>
        <fullName evidence="1">Uncharacterized protein</fullName>
    </submittedName>
</protein>
<dbReference type="OrthoDB" id="2878733at2"/>
<keyword evidence="2" id="KW-1185">Reference proteome</keyword>
<dbReference type="RefSeq" id="WP_110608031.1">
    <property type="nucleotide sequence ID" value="NZ_PDOD01000001.1"/>
</dbReference>
<organism evidence="1 2">
    <name type="scientific">Salipaludibacillus keqinensis</name>
    <dbReference type="NCBI Taxonomy" id="2045207"/>
    <lineage>
        <taxon>Bacteria</taxon>
        <taxon>Bacillati</taxon>
        <taxon>Bacillota</taxon>
        <taxon>Bacilli</taxon>
        <taxon>Bacillales</taxon>
        <taxon>Bacillaceae</taxon>
    </lineage>
</organism>
<proteinExistence type="predicted"/>
<comment type="caution">
    <text evidence="1">The sequence shown here is derived from an EMBL/GenBank/DDBJ whole genome shotgun (WGS) entry which is preliminary data.</text>
</comment>
<gene>
    <name evidence="1" type="ORF">CR194_02370</name>
</gene>
<reference evidence="1 2" key="1">
    <citation type="submission" date="2017-10" db="EMBL/GenBank/DDBJ databases">
        <title>Bacillus sp. nov., a halophilic bacterium isolated from a Keqin Lake.</title>
        <authorList>
            <person name="Wang H."/>
        </authorList>
    </citation>
    <scope>NUCLEOTIDE SEQUENCE [LARGE SCALE GENOMIC DNA]</scope>
    <source>
        <strain evidence="1 2">KQ-12</strain>
    </source>
</reference>
<name>A0A323THT2_9BACI</name>
<dbReference type="EMBL" id="PDOD01000001">
    <property type="protein sequence ID" value="PYZ94398.1"/>
    <property type="molecule type" value="Genomic_DNA"/>
</dbReference>
<accession>A0A323THT2</accession>
<sequence length="79" mass="9463">MHSKQTVRYICKKYLSGNCYYFKQEIIAFDSWEDLDSLYWGAERPITEKTFWMRKKQGYKCKIEKIKQSPALVIPFAKG</sequence>
<dbReference type="AlphaFoldDB" id="A0A323THT2"/>